<organism evidence="2 3">
    <name type="scientific">Umbelopsis ramanniana AG</name>
    <dbReference type="NCBI Taxonomy" id="1314678"/>
    <lineage>
        <taxon>Eukaryota</taxon>
        <taxon>Fungi</taxon>
        <taxon>Fungi incertae sedis</taxon>
        <taxon>Mucoromycota</taxon>
        <taxon>Mucoromycotina</taxon>
        <taxon>Umbelopsidomycetes</taxon>
        <taxon>Umbelopsidales</taxon>
        <taxon>Umbelopsidaceae</taxon>
        <taxon>Umbelopsis</taxon>
    </lineage>
</organism>
<evidence type="ECO:0000313" key="2">
    <source>
        <dbReference type="EMBL" id="KAI8576681.1"/>
    </source>
</evidence>
<evidence type="ECO:0000313" key="3">
    <source>
        <dbReference type="Proteomes" id="UP001206595"/>
    </source>
</evidence>
<feature type="compositionally biased region" description="Pro residues" evidence="1">
    <location>
        <begin position="245"/>
        <end position="258"/>
    </location>
</feature>
<feature type="compositionally biased region" description="Polar residues" evidence="1">
    <location>
        <begin position="259"/>
        <end position="276"/>
    </location>
</feature>
<comment type="caution">
    <text evidence="2">The sequence shown here is derived from an EMBL/GenBank/DDBJ whole genome shotgun (WGS) entry which is preliminary data.</text>
</comment>
<gene>
    <name evidence="2" type="ORF">K450DRAFT_255653</name>
</gene>
<keyword evidence="3" id="KW-1185">Reference proteome</keyword>
<name>A0AAD5E3F2_UMBRA</name>
<feature type="compositionally biased region" description="Basic and acidic residues" evidence="1">
    <location>
        <begin position="225"/>
        <end position="239"/>
    </location>
</feature>
<reference evidence="2" key="2">
    <citation type="journal article" date="2022" name="Proc. Natl. Acad. Sci. U.S.A.">
        <title>Diploid-dominant life cycles characterize the early evolution of Fungi.</title>
        <authorList>
            <person name="Amses K.R."/>
            <person name="Simmons D.R."/>
            <person name="Longcore J.E."/>
            <person name="Mondo S.J."/>
            <person name="Seto K."/>
            <person name="Jeronimo G.H."/>
            <person name="Bonds A.E."/>
            <person name="Quandt C.A."/>
            <person name="Davis W.J."/>
            <person name="Chang Y."/>
            <person name="Federici B.A."/>
            <person name="Kuo A."/>
            <person name="LaButti K."/>
            <person name="Pangilinan J."/>
            <person name="Andreopoulos W."/>
            <person name="Tritt A."/>
            <person name="Riley R."/>
            <person name="Hundley H."/>
            <person name="Johnson J."/>
            <person name="Lipzen A."/>
            <person name="Barry K."/>
            <person name="Lang B.F."/>
            <person name="Cuomo C.A."/>
            <person name="Buchler N.E."/>
            <person name="Grigoriev I.V."/>
            <person name="Spatafora J.W."/>
            <person name="Stajich J.E."/>
            <person name="James T.Y."/>
        </authorList>
    </citation>
    <scope>NUCLEOTIDE SEQUENCE</scope>
    <source>
        <strain evidence="2">AG</strain>
    </source>
</reference>
<accession>A0AAD5E3F2</accession>
<reference evidence="2" key="1">
    <citation type="submission" date="2021-06" db="EMBL/GenBank/DDBJ databases">
        <authorList>
            <consortium name="DOE Joint Genome Institute"/>
            <person name="Mondo S.J."/>
            <person name="Amses K.R."/>
            <person name="Simmons D.R."/>
            <person name="Longcore J.E."/>
            <person name="Seto K."/>
            <person name="Alves G.H."/>
            <person name="Bonds A.E."/>
            <person name="Quandt C.A."/>
            <person name="Davis W.J."/>
            <person name="Chang Y."/>
            <person name="Letcher P.M."/>
            <person name="Powell M.J."/>
            <person name="Kuo A."/>
            <person name="Labutti K."/>
            <person name="Pangilinan J."/>
            <person name="Andreopoulos W."/>
            <person name="Tritt A."/>
            <person name="Riley R."/>
            <person name="Hundley H."/>
            <person name="Johnson J."/>
            <person name="Lipzen A."/>
            <person name="Barry K."/>
            <person name="Berbee M.L."/>
            <person name="Buchler N.E."/>
            <person name="Grigoriev I.V."/>
            <person name="Spatafora J.W."/>
            <person name="Stajich J.E."/>
            <person name="James T.Y."/>
        </authorList>
    </citation>
    <scope>NUCLEOTIDE SEQUENCE</scope>
    <source>
        <strain evidence="2">AG</strain>
    </source>
</reference>
<dbReference type="AlphaFoldDB" id="A0AAD5E3F2"/>
<proteinExistence type="predicted"/>
<feature type="region of interest" description="Disordered" evidence="1">
    <location>
        <begin position="1"/>
        <end position="76"/>
    </location>
</feature>
<dbReference type="Proteomes" id="UP001206595">
    <property type="component" value="Unassembled WGS sequence"/>
</dbReference>
<feature type="compositionally biased region" description="Basic residues" evidence="1">
    <location>
        <begin position="13"/>
        <end position="26"/>
    </location>
</feature>
<dbReference type="RefSeq" id="XP_051441685.1">
    <property type="nucleotide sequence ID" value="XM_051591376.1"/>
</dbReference>
<sequence>MNQNNGVSLRGMPSKRRKNRHHKHNQGRPDQSEKPTDTQSNAYSSEERGFARGSAIGSSNSPLSSQLESSFDTPMQYDATGKPLVAHGTETYGDIMLHPAQQYHLHKQRMEKYKLEVEAWETEKTGEKPIPVPVGIQSGDVFELRSVIHFRKLIGDQTIKMTDELAASISQELDFSPDELKELSNVKNTDALAKLIRKSGHELSIKVHNSEDVHPEGTKSPAKSPEMEEKNPLDGHHYPLSEQPVPSPVATPAGPPASTPKQQNLSAPTSPTTSQL</sequence>
<protein>
    <submittedName>
        <fullName evidence="2">Uncharacterized protein</fullName>
    </submittedName>
</protein>
<feature type="compositionally biased region" description="Low complexity" evidence="1">
    <location>
        <begin position="58"/>
        <end position="70"/>
    </location>
</feature>
<feature type="region of interest" description="Disordered" evidence="1">
    <location>
        <begin position="206"/>
        <end position="276"/>
    </location>
</feature>
<evidence type="ECO:0000256" key="1">
    <source>
        <dbReference type="SAM" id="MobiDB-lite"/>
    </source>
</evidence>
<dbReference type="EMBL" id="MU620951">
    <property type="protein sequence ID" value="KAI8576681.1"/>
    <property type="molecule type" value="Genomic_DNA"/>
</dbReference>
<dbReference type="GeneID" id="75916719"/>
<feature type="compositionally biased region" description="Basic and acidic residues" evidence="1">
    <location>
        <begin position="206"/>
        <end position="217"/>
    </location>
</feature>